<name>A0A2I1DIQ9_9PROT</name>
<keyword evidence="4" id="KW-1185">Reference proteome</keyword>
<feature type="domain" description="Bacterial type II secretion system protein E" evidence="2">
    <location>
        <begin position="206"/>
        <end position="220"/>
    </location>
</feature>
<dbReference type="AlphaFoldDB" id="A0A2I1DIQ9"/>
<comment type="similarity">
    <text evidence="1">Belongs to the GSP E family.</text>
</comment>
<dbReference type="PANTHER" id="PTHR30486">
    <property type="entry name" value="TWITCHING MOTILITY PROTEIN PILT"/>
    <property type="match status" value="1"/>
</dbReference>
<protein>
    <recommendedName>
        <fullName evidence="2">Bacterial type II secretion system protein E domain-containing protein</fullName>
    </recommendedName>
</protein>
<evidence type="ECO:0000313" key="4">
    <source>
        <dbReference type="Proteomes" id="UP000234329"/>
    </source>
</evidence>
<proteinExistence type="inferred from homology"/>
<dbReference type="Pfam" id="PF00437">
    <property type="entry name" value="T2SSE"/>
    <property type="match status" value="1"/>
</dbReference>
<dbReference type="RefSeq" id="WP_101538783.1">
    <property type="nucleotide sequence ID" value="NZ_MXAV01000051.1"/>
</dbReference>
<dbReference type="InterPro" id="IPR050921">
    <property type="entry name" value="T4SS_GSP_E_ATPase"/>
</dbReference>
<organism evidence="3 4">
    <name type="scientific">Acidithiobacillus marinus</name>
    <dbReference type="NCBI Taxonomy" id="187490"/>
    <lineage>
        <taxon>Bacteria</taxon>
        <taxon>Pseudomonadati</taxon>
        <taxon>Pseudomonadota</taxon>
        <taxon>Acidithiobacillia</taxon>
        <taxon>Acidithiobacillales</taxon>
        <taxon>Acidithiobacillaceae</taxon>
        <taxon>Acidithiobacillus</taxon>
    </lineage>
</organism>
<dbReference type="SUPFAM" id="SSF52540">
    <property type="entry name" value="P-loop containing nucleoside triphosphate hydrolases"/>
    <property type="match status" value="1"/>
</dbReference>
<dbReference type="PANTHER" id="PTHR30486:SF6">
    <property type="entry name" value="TYPE IV PILUS RETRACTATION ATPASE PILT"/>
    <property type="match status" value="1"/>
</dbReference>
<dbReference type="Gene3D" id="3.40.50.300">
    <property type="entry name" value="P-loop containing nucleotide triphosphate hydrolases"/>
    <property type="match status" value="1"/>
</dbReference>
<dbReference type="Proteomes" id="UP000234329">
    <property type="component" value="Unassembled WGS sequence"/>
</dbReference>
<dbReference type="PROSITE" id="PS00662">
    <property type="entry name" value="T2SP_E"/>
    <property type="match status" value="1"/>
</dbReference>
<dbReference type="GO" id="GO:0016887">
    <property type="term" value="F:ATP hydrolysis activity"/>
    <property type="evidence" value="ECO:0007669"/>
    <property type="project" value="InterPro"/>
</dbReference>
<reference evidence="3 4" key="1">
    <citation type="submission" date="2017-03" db="EMBL/GenBank/DDBJ databases">
        <title>Draft genime sequence of the acidophilic sulfur-oxidizing bacterium Acidithiobacillus sp. SH, isolated from seawater.</title>
        <authorList>
            <person name="Sharmin S."/>
            <person name="Tokuhisa M."/>
            <person name="Kanao T."/>
            <person name="Kamimura K."/>
        </authorList>
    </citation>
    <scope>NUCLEOTIDE SEQUENCE [LARGE SCALE GENOMIC DNA]</scope>
    <source>
        <strain evidence="3 4">SH</strain>
    </source>
</reference>
<evidence type="ECO:0000313" key="3">
    <source>
        <dbReference type="EMBL" id="PKY09764.1"/>
    </source>
</evidence>
<evidence type="ECO:0000259" key="2">
    <source>
        <dbReference type="PROSITE" id="PS00662"/>
    </source>
</evidence>
<sequence>MFIDELRHFQDQTFSDIHLHEGQHPRWRTKAGEVEIMKDLPTITKADFESILVQADQSLENDPSEFSVDKTLAENKGQTDFASIINGVRYRVSMYWHNSRKIGASMRKISETIPDIHTLGLPDKVIDLIDRKSGIILVTGETNSGKSTTLAAMIQHRGRRKEHIITVEDPVEFRHHENESGALITQREVGPYRDTQSFDDALRSALREDPDVIMVGEIRDRISAEIAMKAADTGHLVLATLHTRSAPRTVERFRNMFPKEQSYAVLQQFADAAILILSQALVPSLGMDRRVLAYEMMTSNAAIAGNIKNDKLDQLIREMETDKEMITLNRCLEKLVRDNVITADTARRTSYLPKELRV</sequence>
<dbReference type="InterPro" id="IPR027417">
    <property type="entry name" value="P-loop_NTPase"/>
</dbReference>
<gene>
    <name evidence="3" type="ORF">B1757_13265</name>
</gene>
<dbReference type="InParanoid" id="A0A2I1DIQ9"/>
<accession>A0A2I1DIQ9</accession>
<dbReference type="InterPro" id="IPR001482">
    <property type="entry name" value="T2SS/T4SS_dom"/>
</dbReference>
<dbReference type="Gene3D" id="3.30.450.90">
    <property type="match status" value="1"/>
</dbReference>
<evidence type="ECO:0000256" key="1">
    <source>
        <dbReference type="ARBA" id="ARBA00006611"/>
    </source>
</evidence>
<comment type="caution">
    <text evidence="3">The sequence shown here is derived from an EMBL/GenBank/DDBJ whole genome shotgun (WGS) entry which is preliminary data.</text>
</comment>
<dbReference type="EMBL" id="MXAV01000051">
    <property type="protein sequence ID" value="PKY09764.1"/>
    <property type="molecule type" value="Genomic_DNA"/>
</dbReference>
<dbReference type="OrthoDB" id="6189814at2"/>